<evidence type="ECO:0000256" key="8">
    <source>
        <dbReference type="PIRSR" id="PIRSR000077-1"/>
    </source>
</evidence>
<evidence type="ECO:0000259" key="10">
    <source>
        <dbReference type="PROSITE" id="PS51352"/>
    </source>
</evidence>
<evidence type="ECO:0000256" key="5">
    <source>
        <dbReference type="ARBA" id="ARBA00023284"/>
    </source>
</evidence>
<dbReference type="PIRSF" id="PIRSF000077">
    <property type="entry name" value="Thioredoxin"/>
    <property type="match status" value="1"/>
</dbReference>
<feature type="active site" description="Nucleophile" evidence="8">
    <location>
        <position position="35"/>
    </location>
</feature>
<dbReference type="PROSITE" id="PS51352">
    <property type="entry name" value="THIOREDOXIN_2"/>
    <property type="match status" value="1"/>
</dbReference>
<feature type="active site" description="Nucleophile" evidence="8">
    <location>
        <position position="32"/>
    </location>
</feature>
<dbReference type="EMBL" id="CACVAU010000036">
    <property type="protein sequence ID" value="CAA6811081.1"/>
    <property type="molecule type" value="Genomic_DNA"/>
</dbReference>
<sequence>MSNVIELRDDNFDEVVMNTSSLVMVDFWAEWCGPCKMIDPIIKVLAEEYEGQVIVGKVNVDLNPETASKYGIRSIPSTFFFKDGLQVDDIRGVGTRSSFQLMLDKHL</sequence>
<accession>A0A6S6SVI6</accession>
<evidence type="ECO:0000256" key="9">
    <source>
        <dbReference type="PIRSR" id="PIRSR000077-4"/>
    </source>
</evidence>
<evidence type="ECO:0000313" key="11">
    <source>
        <dbReference type="EMBL" id="CAA6811081.1"/>
    </source>
</evidence>
<feature type="disulfide bond" description="Redox-active" evidence="9">
    <location>
        <begin position="32"/>
        <end position="35"/>
    </location>
</feature>
<dbReference type="NCBIfam" id="TIGR01068">
    <property type="entry name" value="thioredoxin"/>
    <property type="match status" value="1"/>
</dbReference>
<evidence type="ECO:0000256" key="1">
    <source>
        <dbReference type="ARBA" id="ARBA00008987"/>
    </source>
</evidence>
<comment type="similarity">
    <text evidence="1 7">Belongs to the thioredoxin family.</text>
</comment>
<evidence type="ECO:0000256" key="2">
    <source>
        <dbReference type="ARBA" id="ARBA00022448"/>
    </source>
</evidence>
<protein>
    <recommendedName>
        <fullName evidence="6 7">Thioredoxin</fullName>
    </recommendedName>
</protein>
<keyword evidence="3" id="KW-0249">Electron transport</keyword>
<organism evidence="11">
    <name type="scientific">uncultured Sulfurovum sp</name>
    <dbReference type="NCBI Taxonomy" id="269237"/>
    <lineage>
        <taxon>Bacteria</taxon>
        <taxon>Pseudomonadati</taxon>
        <taxon>Campylobacterota</taxon>
        <taxon>Epsilonproteobacteria</taxon>
        <taxon>Campylobacterales</taxon>
        <taxon>Sulfurovaceae</taxon>
        <taxon>Sulfurovum</taxon>
        <taxon>environmental samples</taxon>
    </lineage>
</organism>
<proteinExistence type="inferred from homology"/>
<evidence type="ECO:0000256" key="3">
    <source>
        <dbReference type="ARBA" id="ARBA00022982"/>
    </source>
</evidence>
<gene>
    <name evidence="11" type="ORF">HELGO_WM14551</name>
</gene>
<evidence type="ECO:0000256" key="7">
    <source>
        <dbReference type="PIRNR" id="PIRNR000077"/>
    </source>
</evidence>
<dbReference type="InterPro" id="IPR017937">
    <property type="entry name" value="Thioredoxin_CS"/>
</dbReference>
<feature type="site" description="Contributes to redox potential value" evidence="8">
    <location>
        <position position="34"/>
    </location>
</feature>
<feature type="site" description="Contributes to redox potential value" evidence="8">
    <location>
        <position position="33"/>
    </location>
</feature>
<keyword evidence="4 9" id="KW-1015">Disulfide bond</keyword>
<dbReference type="InterPro" id="IPR036249">
    <property type="entry name" value="Thioredoxin-like_sf"/>
</dbReference>
<keyword evidence="5 9" id="KW-0676">Redox-active center</keyword>
<dbReference type="PRINTS" id="PR00421">
    <property type="entry name" value="THIOREDOXIN"/>
</dbReference>
<dbReference type="Pfam" id="PF00085">
    <property type="entry name" value="Thioredoxin"/>
    <property type="match status" value="1"/>
</dbReference>
<dbReference type="InterPro" id="IPR013766">
    <property type="entry name" value="Thioredoxin_domain"/>
</dbReference>
<dbReference type="GO" id="GO:0015035">
    <property type="term" value="F:protein-disulfide reductase activity"/>
    <property type="evidence" value="ECO:0007669"/>
    <property type="project" value="UniProtKB-UniRule"/>
</dbReference>
<evidence type="ECO:0000256" key="4">
    <source>
        <dbReference type="ARBA" id="ARBA00023157"/>
    </source>
</evidence>
<reference evidence="11" key="1">
    <citation type="submission" date="2020-01" db="EMBL/GenBank/DDBJ databases">
        <authorList>
            <person name="Meier V. D."/>
            <person name="Meier V D."/>
        </authorList>
    </citation>
    <scope>NUCLEOTIDE SEQUENCE</scope>
    <source>
        <strain evidence="11">HLG_WM_MAG_05</strain>
    </source>
</reference>
<dbReference type="InterPro" id="IPR005746">
    <property type="entry name" value="Thioredoxin"/>
</dbReference>
<dbReference type="PANTHER" id="PTHR45663">
    <property type="entry name" value="GEO12009P1"/>
    <property type="match status" value="1"/>
</dbReference>
<dbReference type="FunFam" id="3.40.30.10:FF:000001">
    <property type="entry name" value="Thioredoxin"/>
    <property type="match status" value="1"/>
</dbReference>
<keyword evidence="2" id="KW-0813">Transport</keyword>
<dbReference type="AlphaFoldDB" id="A0A6S6SVI6"/>
<dbReference type="PROSITE" id="PS00194">
    <property type="entry name" value="THIOREDOXIN_1"/>
    <property type="match status" value="1"/>
</dbReference>
<dbReference type="SUPFAM" id="SSF52833">
    <property type="entry name" value="Thioredoxin-like"/>
    <property type="match status" value="1"/>
</dbReference>
<dbReference type="PANTHER" id="PTHR45663:SF11">
    <property type="entry name" value="GEO12009P1"/>
    <property type="match status" value="1"/>
</dbReference>
<name>A0A6S6SVI6_9BACT</name>
<feature type="site" description="Deprotonates C-terminal active site Cys" evidence="8">
    <location>
        <position position="26"/>
    </location>
</feature>
<dbReference type="Gene3D" id="3.40.30.10">
    <property type="entry name" value="Glutaredoxin"/>
    <property type="match status" value="1"/>
</dbReference>
<dbReference type="GO" id="GO:0005737">
    <property type="term" value="C:cytoplasm"/>
    <property type="evidence" value="ECO:0007669"/>
    <property type="project" value="TreeGrafter"/>
</dbReference>
<feature type="domain" description="Thioredoxin" evidence="10">
    <location>
        <begin position="1"/>
        <end position="107"/>
    </location>
</feature>
<dbReference type="CDD" id="cd02947">
    <property type="entry name" value="TRX_family"/>
    <property type="match status" value="1"/>
</dbReference>
<evidence type="ECO:0000256" key="6">
    <source>
        <dbReference type="NCBIfam" id="TIGR01068"/>
    </source>
</evidence>